<feature type="domain" description="Uroporphyrinogen decarboxylase (URO-D)" evidence="2">
    <location>
        <begin position="118"/>
        <end position="314"/>
    </location>
</feature>
<dbReference type="PANTHER" id="PTHR47099:SF1">
    <property type="entry name" value="METHYLCOBAMIDE:COM METHYLTRANSFERASE MTBA"/>
    <property type="match status" value="1"/>
</dbReference>
<dbReference type="InterPro" id="IPR000257">
    <property type="entry name" value="Uroporphyrinogen_deCOase"/>
</dbReference>
<evidence type="ECO:0000256" key="1">
    <source>
        <dbReference type="SAM" id="MobiDB-lite"/>
    </source>
</evidence>
<proteinExistence type="predicted"/>
<evidence type="ECO:0000259" key="2">
    <source>
        <dbReference type="Pfam" id="PF01208"/>
    </source>
</evidence>
<dbReference type="PANTHER" id="PTHR47099">
    <property type="entry name" value="METHYLCOBAMIDE:COM METHYLTRANSFERASE MTBA"/>
    <property type="match status" value="1"/>
</dbReference>
<dbReference type="InterPro" id="IPR038071">
    <property type="entry name" value="UROD/MetE-like_sf"/>
</dbReference>
<evidence type="ECO:0000313" key="3">
    <source>
        <dbReference type="EMBL" id="SVA68036.1"/>
    </source>
</evidence>
<protein>
    <recommendedName>
        <fullName evidence="2">Uroporphyrinogen decarboxylase (URO-D) domain-containing protein</fullName>
    </recommendedName>
</protein>
<dbReference type="GO" id="GO:0006779">
    <property type="term" value="P:porphyrin-containing compound biosynthetic process"/>
    <property type="evidence" value="ECO:0007669"/>
    <property type="project" value="InterPro"/>
</dbReference>
<dbReference type="EMBL" id="UINC01016322">
    <property type="protein sequence ID" value="SVA68036.1"/>
    <property type="molecule type" value="Genomic_DNA"/>
</dbReference>
<name>A0A381XTB1_9ZZZZ</name>
<dbReference type="InterPro" id="IPR052024">
    <property type="entry name" value="Methanogen_methyltrans"/>
</dbReference>
<feature type="region of interest" description="Disordered" evidence="1">
    <location>
        <begin position="328"/>
        <end position="353"/>
    </location>
</feature>
<dbReference type="AlphaFoldDB" id="A0A381XTB1"/>
<organism evidence="3">
    <name type="scientific">marine metagenome</name>
    <dbReference type="NCBI Taxonomy" id="408172"/>
    <lineage>
        <taxon>unclassified sequences</taxon>
        <taxon>metagenomes</taxon>
        <taxon>ecological metagenomes</taxon>
    </lineage>
</organism>
<sequence>MVQNVFPDEKLLQKFNIDFRWLVPNWVGIREVEGENAYRDMWGIKWVYMLNAFSLFDSPLKGAGINELGRFPWPDPHNPEMFTGLKEQARHWHENTEYVIVADSIKGGLLTKALQIRGYDGFFADLVQNLPFAEALLDTLLWFYKEAWTRYLKEVGEYVRVVYFTDDVGAQNAMLISPATFRSVIKPRLKDLIDHIKGQADVKFMYHTDGSVVPVIEDFIEMGVDILNPIQTSAMGMDTYAMKETYGNRICFHGAIDVQQMLPFSTVEEVRYDVAKRIYDLGRGGGYFLSTCHDIGEDVPPENIIALFESAQEYGQYPLAMEGILKPEDLNPEPASLVQDAPTTKKARRPRRG</sequence>
<dbReference type="Gene3D" id="3.20.20.210">
    <property type="match status" value="1"/>
</dbReference>
<dbReference type="SUPFAM" id="SSF51726">
    <property type="entry name" value="UROD/MetE-like"/>
    <property type="match status" value="1"/>
</dbReference>
<gene>
    <name evidence="3" type="ORF">METZ01_LOCUS120890</name>
</gene>
<reference evidence="3" key="1">
    <citation type="submission" date="2018-05" db="EMBL/GenBank/DDBJ databases">
        <authorList>
            <person name="Lanie J.A."/>
            <person name="Ng W.-L."/>
            <person name="Kazmierczak K.M."/>
            <person name="Andrzejewski T.M."/>
            <person name="Davidsen T.M."/>
            <person name="Wayne K.J."/>
            <person name="Tettelin H."/>
            <person name="Glass J.I."/>
            <person name="Rusch D."/>
            <person name="Podicherti R."/>
            <person name="Tsui H.-C.T."/>
            <person name="Winkler M.E."/>
        </authorList>
    </citation>
    <scope>NUCLEOTIDE SEQUENCE</scope>
</reference>
<dbReference type="GO" id="GO:0004853">
    <property type="term" value="F:uroporphyrinogen decarboxylase activity"/>
    <property type="evidence" value="ECO:0007669"/>
    <property type="project" value="InterPro"/>
</dbReference>
<dbReference type="Pfam" id="PF01208">
    <property type="entry name" value="URO-D"/>
    <property type="match status" value="1"/>
</dbReference>
<accession>A0A381XTB1</accession>